<dbReference type="EMBL" id="CP151508">
    <property type="protein sequence ID" value="WZN63830.1"/>
    <property type="molecule type" value="Genomic_DNA"/>
</dbReference>
<dbReference type="PANTHER" id="PTHR47380">
    <property type="entry name" value="OS02G0533000 PROTEIN"/>
    <property type="match status" value="1"/>
</dbReference>
<keyword evidence="1" id="KW-1133">Transmembrane helix</keyword>
<dbReference type="Proteomes" id="UP001472866">
    <property type="component" value="Chromosome 08"/>
</dbReference>
<reference evidence="3 4" key="2">
    <citation type="submission" date="2024-03" db="EMBL/GenBank/DDBJ databases">
        <title>Complete genome sequence of the green alga Chloropicon roscoffensis RCC1871.</title>
        <authorList>
            <person name="Lemieux C."/>
            <person name="Pombert J.-F."/>
            <person name="Otis C."/>
            <person name="Turmel M."/>
        </authorList>
    </citation>
    <scope>NUCLEOTIDE SEQUENCE [LARGE SCALE GENOMIC DNA]</scope>
    <source>
        <strain evidence="3 4">RCC1871</strain>
    </source>
</reference>
<reference evidence="2" key="1">
    <citation type="submission" date="2021-01" db="EMBL/GenBank/DDBJ databases">
        <authorList>
            <person name="Corre E."/>
            <person name="Pelletier E."/>
            <person name="Niang G."/>
            <person name="Scheremetjew M."/>
            <person name="Finn R."/>
            <person name="Kale V."/>
            <person name="Holt S."/>
            <person name="Cochrane G."/>
            <person name="Meng A."/>
            <person name="Brown T."/>
            <person name="Cohen L."/>
        </authorList>
    </citation>
    <scope>NUCLEOTIDE SEQUENCE</scope>
    <source>
        <strain evidence="2">RCC1871</strain>
    </source>
</reference>
<dbReference type="AlphaFoldDB" id="A0A7S3CBX5"/>
<gene>
    <name evidence="2" type="ORF">CROS1456_LOCUS4366</name>
    <name evidence="3" type="ORF">HKI87_08g53830</name>
</gene>
<protein>
    <recommendedName>
        <fullName evidence="5">Iron-sulfur cluster biosynthesis family protein</fullName>
    </recommendedName>
</protein>
<evidence type="ECO:0000256" key="1">
    <source>
        <dbReference type="SAM" id="Phobius"/>
    </source>
</evidence>
<evidence type="ECO:0000313" key="3">
    <source>
        <dbReference type="EMBL" id="WZN63830.1"/>
    </source>
</evidence>
<feature type="transmembrane region" description="Helical" evidence="1">
    <location>
        <begin position="173"/>
        <end position="199"/>
    </location>
</feature>
<evidence type="ECO:0000313" key="4">
    <source>
        <dbReference type="Proteomes" id="UP001472866"/>
    </source>
</evidence>
<keyword evidence="1" id="KW-0812">Transmembrane</keyword>
<evidence type="ECO:0008006" key="5">
    <source>
        <dbReference type="Google" id="ProtNLM"/>
    </source>
</evidence>
<feature type="transmembrane region" description="Helical" evidence="1">
    <location>
        <begin position="374"/>
        <end position="395"/>
    </location>
</feature>
<sequence>MLHVAGSVTRRVRGLGTELRPRAASGAARVARDRTGATTSCGLAASSRRAALPSRARPRQAVCLASNLTGAFDDKSESRKVSAEVRQKVERAVEKLDYEVTVGDVASSCGLSLPDAERALQALAVDSLGTLKVAEDGEVLYSFGRDFRSVIRSKSLAIRLEPGIAKAKATAAYLVRVGFGTALIASIVIVFAAIVVISTSSRDDRDNRRSSSSLPFFRLSPFDFYYPYWDPYYYRRRQERIAYGEEMNTLEAIFSFVFGDGDQNEGLDDLKWEAIGNVIRNSRGAVTAEQLAPFLIGEAKEEDPNNPLDIESFVLPALQRFDGRAEVDESGNIVYYFPELQKTAAAGSRSAKTAPGYLQEREWSFTSASVEQRAAAVGLGIVNVVGIVSFTNILANSALSASQIAQTYGGVVSLAVGLLPYLKVYAAGFFAIPVVRWLLNRGTNKAIGERNARRMMAFKRLQQMDPALREKLRSARRYGDTKVSGAEAVFTSDRDLEELAMDEFDAKLRDK</sequence>
<organism evidence="2">
    <name type="scientific">Chloropicon roscoffensis</name>
    <dbReference type="NCBI Taxonomy" id="1461544"/>
    <lineage>
        <taxon>Eukaryota</taxon>
        <taxon>Viridiplantae</taxon>
        <taxon>Chlorophyta</taxon>
        <taxon>Chloropicophyceae</taxon>
        <taxon>Chloropicales</taxon>
        <taxon>Chloropicaceae</taxon>
        <taxon>Chloropicon</taxon>
    </lineage>
</organism>
<accession>A0A7S3CBX5</accession>
<keyword evidence="4" id="KW-1185">Reference proteome</keyword>
<name>A0A7S3CBX5_9CHLO</name>
<feature type="transmembrane region" description="Helical" evidence="1">
    <location>
        <begin position="415"/>
        <end position="439"/>
    </location>
</feature>
<dbReference type="InterPro" id="IPR044200">
    <property type="entry name" value="At5g03900-like"/>
</dbReference>
<proteinExistence type="predicted"/>
<dbReference type="PANTHER" id="PTHR47380:SF4">
    <property type="entry name" value="OS02G0533000 PROTEIN"/>
    <property type="match status" value="1"/>
</dbReference>
<evidence type="ECO:0000313" key="2">
    <source>
        <dbReference type="EMBL" id="CAE0191276.1"/>
    </source>
</evidence>
<dbReference type="GO" id="GO:0009941">
    <property type="term" value="C:chloroplast envelope"/>
    <property type="evidence" value="ECO:0007669"/>
    <property type="project" value="TreeGrafter"/>
</dbReference>
<dbReference type="EMBL" id="HBHZ01005669">
    <property type="protein sequence ID" value="CAE0191276.1"/>
    <property type="molecule type" value="Transcribed_RNA"/>
</dbReference>
<keyword evidence="1" id="KW-0472">Membrane</keyword>